<reference evidence="4" key="1">
    <citation type="submission" date="2012-04" db="EMBL/GenBank/DDBJ databases">
        <title>The Genome Sequence of Fusarium oxysporum melonis.</title>
        <authorList>
            <consortium name="The Broad Institute Genome Sequencing Platform"/>
            <person name="Ma L.-J."/>
            <person name="Gale L.R."/>
            <person name="Schwartz D.C."/>
            <person name="Zhou S."/>
            <person name="Corby-Kistler H."/>
            <person name="Young S.K."/>
            <person name="Zeng Q."/>
            <person name="Gargeya S."/>
            <person name="Fitzgerald M."/>
            <person name="Haas B."/>
            <person name="Abouelleil A."/>
            <person name="Alvarado L."/>
            <person name="Arachchi H.M."/>
            <person name="Berlin A."/>
            <person name="Brown A."/>
            <person name="Chapman S.B."/>
            <person name="Chen Z."/>
            <person name="Dunbar C."/>
            <person name="Freedman E."/>
            <person name="Gearin G."/>
            <person name="Goldberg J."/>
            <person name="Griggs A."/>
            <person name="Gujja S."/>
            <person name="Heiman D."/>
            <person name="Howarth C."/>
            <person name="Larson L."/>
            <person name="Lui A."/>
            <person name="MacDonald P.J.P."/>
            <person name="Montmayeur A."/>
            <person name="Murphy C."/>
            <person name="Neiman D."/>
            <person name="Pearson M."/>
            <person name="Priest M."/>
            <person name="Roberts A."/>
            <person name="Saif S."/>
            <person name="Shea T."/>
            <person name="Shenoy N."/>
            <person name="Sisk P."/>
            <person name="Stolte C."/>
            <person name="Sykes S."/>
            <person name="Wortman J."/>
            <person name="Nusbaum C."/>
            <person name="Birren B."/>
        </authorList>
    </citation>
    <scope>NUCLEOTIDE SEQUENCE</scope>
    <source>
        <strain evidence="4">26406</strain>
    </source>
</reference>
<name>W9ZYN9_FUSOX</name>
<evidence type="ECO:0000256" key="3">
    <source>
        <dbReference type="SAM" id="MobiDB-lite"/>
    </source>
</evidence>
<sequence>MLRARKHKCYASSYLLLDEYMCFLDKGEGMMTKSESILKVGVEKAMGQVVWDKGSFLDRGGIYDWGRSDMVKEGGCSGGGNKSCSGDSQSHGSLRLDGLRSQLRKG</sequence>
<dbReference type="PANTHER" id="PTHR21339">
    <property type="entry name" value="RADICAL S-ADENOSYL METHIONINE DOMAIN-CONTAINING PROTEIN 2"/>
    <property type="match status" value="1"/>
</dbReference>
<dbReference type="EMBL" id="JH659368">
    <property type="protein sequence ID" value="EXK26191.1"/>
    <property type="molecule type" value="Genomic_DNA"/>
</dbReference>
<evidence type="ECO:0000256" key="1">
    <source>
        <dbReference type="ARBA" id="ARBA00001966"/>
    </source>
</evidence>
<gene>
    <name evidence="4" type="ORF">FOMG_17233</name>
</gene>
<dbReference type="HOGENOM" id="CLU_176440_0_0_1"/>
<protein>
    <submittedName>
        <fullName evidence="4">Uncharacterized protein</fullName>
    </submittedName>
</protein>
<keyword evidence="2" id="KW-0411">Iron-sulfur</keyword>
<reference evidence="4" key="2">
    <citation type="submission" date="2012-05" db="EMBL/GenBank/DDBJ databases">
        <title>Annotation of the Genome Sequence of Fusarium oxysporum f. sp. melonis 26406.</title>
        <authorList>
            <consortium name="The Broad Institute Genomics Platform"/>
            <person name="Ma L.-J."/>
            <person name="Corby-Kistler H."/>
            <person name="Broz K."/>
            <person name="Gale L.R."/>
            <person name="Jonkers W."/>
            <person name="O'Donnell K."/>
            <person name="Ploetz R."/>
            <person name="Steinberg C."/>
            <person name="Schwartz D.C."/>
            <person name="VanEtten H."/>
            <person name="Zhou S."/>
            <person name="Young S.K."/>
            <person name="Zeng Q."/>
            <person name="Gargeya S."/>
            <person name="Fitzgerald M."/>
            <person name="Abouelleil A."/>
            <person name="Alvarado L."/>
            <person name="Chapman S.B."/>
            <person name="Gainer-Dewar J."/>
            <person name="Goldberg J."/>
            <person name="Griggs A."/>
            <person name="Gujja S."/>
            <person name="Hansen M."/>
            <person name="Howarth C."/>
            <person name="Imamovic A."/>
            <person name="Ireland A."/>
            <person name="Larimer J."/>
            <person name="McCowan C."/>
            <person name="Murphy C."/>
            <person name="Pearson M."/>
            <person name="Poon T.W."/>
            <person name="Priest M."/>
            <person name="Roberts A."/>
            <person name="Saif S."/>
            <person name="Shea T."/>
            <person name="Sykes S."/>
            <person name="Wortman J."/>
            <person name="Nusbaum C."/>
            <person name="Birren B."/>
        </authorList>
    </citation>
    <scope>NUCLEOTIDE SEQUENCE</scope>
    <source>
        <strain evidence="4">26406</strain>
    </source>
</reference>
<feature type="region of interest" description="Disordered" evidence="3">
    <location>
        <begin position="74"/>
        <end position="106"/>
    </location>
</feature>
<proteinExistence type="predicted"/>
<accession>W9ZYN9</accession>
<dbReference type="AlphaFoldDB" id="W9ZYN9"/>
<dbReference type="PANTHER" id="PTHR21339:SF0">
    <property type="entry name" value="S-ADENOSYLMETHIONINE-DEPENDENT NUCLEOTIDE DEHYDRATASE RSAD2"/>
    <property type="match status" value="1"/>
</dbReference>
<dbReference type="OrthoDB" id="549750at2759"/>
<organism evidence="4">
    <name type="scientific">Fusarium oxysporum f. sp. melonis 26406</name>
    <dbReference type="NCBI Taxonomy" id="1089452"/>
    <lineage>
        <taxon>Eukaryota</taxon>
        <taxon>Fungi</taxon>
        <taxon>Dikarya</taxon>
        <taxon>Ascomycota</taxon>
        <taxon>Pezizomycotina</taxon>
        <taxon>Sordariomycetes</taxon>
        <taxon>Hypocreomycetidae</taxon>
        <taxon>Hypocreales</taxon>
        <taxon>Nectriaceae</taxon>
        <taxon>Fusarium</taxon>
        <taxon>Fusarium oxysporum species complex</taxon>
    </lineage>
</organism>
<dbReference type="GO" id="GO:0051539">
    <property type="term" value="F:4 iron, 4 sulfur cluster binding"/>
    <property type="evidence" value="ECO:0007669"/>
    <property type="project" value="UniProtKB-KW"/>
</dbReference>
<dbReference type="Proteomes" id="UP000030703">
    <property type="component" value="Unassembled WGS sequence"/>
</dbReference>
<dbReference type="VEuPathDB" id="FungiDB:FOMG_17233"/>
<comment type="cofactor">
    <cofactor evidence="1">
        <name>[4Fe-4S] cluster</name>
        <dbReference type="ChEBI" id="CHEBI:49883"/>
    </cofactor>
</comment>
<evidence type="ECO:0000256" key="2">
    <source>
        <dbReference type="ARBA" id="ARBA00022485"/>
    </source>
</evidence>
<keyword evidence="2" id="KW-0479">Metal-binding</keyword>
<keyword evidence="2" id="KW-0004">4Fe-4S</keyword>
<keyword evidence="2" id="KW-0408">Iron</keyword>
<dbReference type="InterPro" id="IPR051196">
    <property type="entry name" value="RSAD2/Viperin_antiviral"/>
</dbReference>
<evidence type="ECO:0000313" key="4">
    <source>
        <dbReference type="EMBL" id="EXK26191.1"/>
    </source>
</evidence>